<accession>A0A644WI16</accession>
<evidence type="ECO:0000313" key="1">
    <source>
        <dbReference type="EMBL" id="MPM03410.1"/>
    </source>
</evidence>
<reference evidence="1" key="1">
    <citation type="submission" date="2019-08" db="EMBL/GenBank/DDBJ databases">
        <authorList>
            <person name="Kucharzyk K."/>
            <person name="Murdoch R.W."/>
            <person name="Higgins S."/>
            <person name="Loffler F."/>
        </authorList>
    </citation>
    <scope>NUCLEOTIDE SEQUENCE</scope>
</reference>
<evidence type="ECO:0008006" key="2">
    <source>
        <dbReference type="Google" id="ProtNLM"/>
    </source>
</evidence>
<sequence length="1322" mass="156269">MNIDWNQLKINSTSKELSFESFCYQVAYKKYNQHGLFTSFYNTPGSEFYLEFKHDCKELSLHKGDVIGWQAKFWFNRKDMDNSPLDNNHREELIHGFEKTILQQPNLKCWIICTPGKFSNTKPHCSWDKLICELKSIKKEVDIIHWHKDSFETIYHENPEGYFGIYNHYFNTKFIGIELLNRITTRNLKTLESKFDVDLHIKDEQEIELFSSIFYDKSLKEISEQIKRIKHAVKDIKNDWMYSFNSFSDLSNIFVQNVKKFVETHFSFCENLSCVQSTDSREILLFAKNIIYLIEKFRQEIREPLRQSINKELKELNKKIDYQEKEWINFTIKSTNHIYDLIVGNESNVSLLQLARRTLANNINIFAAAGYGKTHCACSIAYQMQEKSLPVLLLLGSMFRDDRTPQQRILELIEVSNEYSYKDLIAAINNLGCIYGCKIPVIIDGLNESYPYCSKIWNNEIYSLISNFNELENVILITTCRDKSEYIQKIFDKKNYSEVDSHLFIKGFSEQNINHAIGKYFDKYKITHSNQFDSSIFSFPLILKLFCEVNSNKDNVIVSQFAITQSIEKYVELLIEKISTKDKCVDKKIKLKLNDGLQKLGNKLWSDGSREILFSEFIKLFSQDDLDFKLVDEGMCFQRDLDNERELVQFTYDLVGGYQIAKSVFFVDLNVDKIIHKITELQNELFCNDKSQRHPLHEDIIKAITYLLPLTTGKQIYEVIRDESILVESVRNIDLLCFDTDQKEKLIQFIDSIALSSLSTRTILQELWNNASHHNKYDSFDIVTPIILKLNSYEIDCYWNEIIRIDPYKTIDQLKKLLKSHSNYNAVIDSLLLYILLITGTTDLKLRSEAVKSLLFIGINYPYNMLSIAQRYKNIKDEYILEALICCLTGITLRLNNKSYTENIKQFLIKDFLIQNPTNNIAILDNIQTLISFAKAKFDLQSEEVILYRNQNEIWTYNYRIVSEIEKGRIWNFEMMNYDFIKYQVTALSNESYNSISKYSKAEIVMLLSEKVKELGYIDVYSDIEQKLREDNQYRRDEPSELVIKYSDKYLNIAYYNLAGYLMINNQIKPKYNNTIRFDDIFFDPTFPILPQKKQLINQCFLPNYNEDIQEWILKDEDLLGDIYQTTPIWAKDKMILLFAYMEQKNHDKNTRINIHIDSYICYSKIKHYFSNYSSGNTHLFAGEILWRRIEPIDGEIDEDFKTNYFPTTEEYAWSAWSSNRYQNSSFRYLNPVIANDLRLDFDIDSLSYKDKSGNIVTKLYRTDNSTFLFMNKNILDNYLNDKNCYLKWDKFIQKYGEFGIYKDKNYNPSFKEYIKTSIYKQ</sequence>
<dbReference type="Gene3D" id="3.40.50.300">
    <property type="entry name" value="P-loop containing nucleotide triphosphate hydrolases"/>
    <property type="match status" value="1"/>
</dbReference>
<dbReference type="InterPro" id="IPR027417">
    <property type="entry name" value="P-loop_NTPase"/>
</dbReference>
<dbReference type="EMBL" id="VSSQ01000950">
    <property type="protein sequence ID" value="MPM03410.1"/>
    <property type="molecule type" value="Genomic_DNA"/>
</dbReference>
<comment type="caution">
    <text evidence="1">The sequence shown here is derived from an EMBL/GenBank/DDBJ whole genome shotgun (WGS) entry which is preliminary data.</text>
</comment>
<protein>
    <recommendedName>
        <fullName evidence="2">NACHT domain-containing protein</fullName>
    </recommendedName>
</protein>
<gene>
    <name evidence="1" type="ORF">SDC9_49677</name>
</gene>
<dbReference type="SUPFAM" id="SSF52540">
    <property type="entry name" value="P-loop containing nucleoside triphosphate hydrolases"/>
    <property type="match status" value="1"/>
</dbReference>
<name>A0A644WI16_9ZZZZ</name>
<organism evidence="1">
    <name type="scientific">bioreactor metagenome</name>
    <dbReference type="NCBI Taxonomy" id="1076179"/>
    <lineage>
        <taxon>unclassified sequences</taxon>
        <taxon>metagenomes</taxon>
        <taxon>ecological metagenomes</taxon>
    </lineage>
</organism>
<proteinExistence type="predicted"/>